<feature type="compositionally biased region" description="Polar residues" evidence="1">
    <location>
        <begin position="152"/>
        <end position="162"/>
    </location>
</feature>
<protein>
    <recommendedName>
        <fullName evidence="4">Zn(2)-C6 fungal-type domain-containing protein</fullName>
    </recommendedName>
</protein>
<dbReference type="HOGENOM" id="CLU_370127_0_0_1"/>
<evidence type="ECO:0000256" key="1">
    <source>
        <dbReference type="SAM" id="MobiDB-lite"/>
    </source>
</evidence>
<dbReference type="OrthoDB" id="5362630at2759"/>
<dbReference type="AlphaFoldDB" id="A0A084GCV9"/>
<feature type="compositionally biased region" description="Low complexity" evidence="1">
    <location>
        <begin position="282"/>
        <end position="303"/>
    </location>
</feature>
<reference evidence="2 3" key="1">
    <citation type="journal article" date="2014" name="Genome Announc.">
        <title>Draft genome sequence of the pathogenic fungus Scedosporium apiospermum.</title>
        <authorList>
            <person name="Vandeputte P."/>
            <person name="Ghamrawi S."/>
            <person name="Rechenmann M."/>
            <person name="Iltis A."/>
            <person name="Giraud S."/>
            <person name="Fleury M."/>
            <person name="Thornton C."/>
            <person name="Delhaes L."/>
            <person name="Meyer W."/>
            <person name="Papon N."/>
            <person name="Bouchara J.P."/>
        </authorList>
    </citation>
    <scope>NUCLEOTIDE SEQUENCE [LARGE SCALE GENOMIC DNA]</scope>
    <source>
        <strain evidence="2 3">IHEM 14462</strain>
    </source>
</reference>
<evidence type="ECO:0008006" key="4">
    <source>
        <dbReference type="Google" id="ProtNLM"/>
    </source>
</evidence>
<sequence length="752" mass="83852">MLNQQLQLDDFVVAQFTLQPATDTVDRFSAGVVPTESAQFDEFVVPQSLQNNGGWNAWRMTSQSEYGMPAIDIECAPTGNSTGRSAVSSSFPTEVLDTSSGHLAQDPAFSALVQAAFDAMMDESRNDPQGSPSYPAPDWSLLGLPDHGGVDSSPQSTGNTMQPLIYPLDWDQFGDIRVASQSADESSWVHAGLSGDRIATSARDNTDLSADSGTDEQVILTPSSACMPQSDMSERASEPQITSPGHMETTSPSRSQVSQPESLEPQEPQGRPRSNTQETAPSTTALTNYTSSATSTNSLALSSPRPGASLAILHRQRSPQRVGGKLNEGQRYSQRVRGKLNEEQREKARVMRKVGNCLRCRAFKLACQSVCDSARSFLDPCYREKLDHVTLARHGNNNFGQRNVQYIDYIWADNAAPRKLVEIRWNLPGGRPVDLPYFNVTCKKFFPRTNDTHFITWNVGDKVMTAELPPYAADDTRSLKLDVEAFLNKSCSTVLDYIIEDTANELLASTLREAIRFNNKNRSPIIDLALRVRCASFCSQGWGSITGNEKLGILPIDFNELGQCGYAAYDRGRDVPLPLSIDHQLDVALLHTIQEYQRELIKQLKQKIFGKGSKKPWYEIFLTIFVLLSNLEYVHSGAISFYRAQMNTKYSKSCYSLTHEMIDEYNYSAENLLYHFCSILRGNMGFMLGFEKMDELKHRESLDDDAVEYMKNVFGILSKIAPLENPAGSGLDPEDLPRQDGRWIMRLFSRMM</sequence>
<feature type="region of interest" description="Disordered" evidence="1">
    <location>
        <begin position="123"/>
        <end position="162"/>
    </location>
</feature>
<feature type="compositionally biased region" description="Polar residues" evidence="1">
    <location>
        <begin position="272"/>
        <end position="281"/>
    </location>
</feature>
<dbReference type="KEGG" id="sapo:SAPIO_CDS2621"/>
<comment type="caution">
    <text evidence="2">The sequence shown here is derived from an EMBL/GenBank/DDBJ whole genome shotgun (WGS) entry which is preliminary data.</text>
</comment>
<organism evidence="2 3">
    <name type="scientific">Pseudallescheria apiosperma</name>
    <name type="common">Scedosporium apiospermum</name>
    <dbReference type="NCBI Taxonomy" id="563466"/>
    <lineage>
        <taxon>Eukaryota</taxon>
        <taxon>Fungi</taxon>
        <taxon>Dikarya</taxon>
        <taxon>Ascomycota</taxon>
        <taxon>Pezizomycotina</taxon>
        <taxon>Sordariomycetes</taxon>
        <taxon>Hypocreomycetidae</taxon>
        <taxon>Microascales</taxon>
        <taxon>Microascaceae</taxon>
        <taxon>Scedosporium</taxon>
    </lineage>
</organism>
<dbReference type="PANTHER" id="PTHR35392:SF3">
    <property type="entry name" value="ZN(2)-C6 FUNGAL-TYPE DOMAIN-CONTAINING PROTEIN"/>
    <property type="match status" value="1"/>
</dbReference>
<dbReference type="GeneID" id="27721693"/>
<dbReference type="InterPro" id="IPR052973">
    <property type="entry name" value="Fungal_sec-metab_reg_TF"/>
</dbReference>
<dbReference type="Proteomes" id="UP000028545">
    <property type="component" value="Unassembled WGS sequence"/>
</dbReference>
<dbReference type="VEuPathDB" id="FungiDB:SAPIO_CDS2621"/>
<keyword evidence="3" id="KW-1185">Reference proteome</keyword>
<name>A0A084GCV9_PSEDA</name>
<proteinExistence type="predicted"/>
<feature type="compositionally biased region" description="Polar residues" evidence="1">
    <location>
        <begin position="239"/>
        <end position="261"/>
    </location>
</feature>
<dbReference type="OMA" id="PRNTEMH"/>
<evidence type="ECO:0000313" key="3">
    <source>
        <dbReference type="Proteomes" id="UP000028545"/>
    </source>
</evidence>
<dbReference type="EMBL" id="JOWA01000086">
    <property type="protein sequence ID" value="KEZ45171.1"/>
    <property type="molecule type" value="Genomic_DNA"/>
</dbReference>
<gene>
    <name evidence="2" type="ORF">SAPIO_CDS2621</name>
</gene>
<dbReference type="RefSeq" id="XP_016644970.1">
    <property type="nucleotide sequence ID" value="XM_016785594.1"/>
</dbReference>
<evidence type="ECO:0000313" key="2">
    <source>
        <dbReference type="EMBL" id="KEZ45171.1"/>
    </source>
</evidence>
<dbReference type="PANTHER" id="PTHR35392">
    <property type="entry name" value="ZN(II)2CYS6 TRANSCRIPTION FACTOR (EUROFUNG)-RELATED-RELATED"/>
    <property type="match status" value="1"/>
</dbReference>
<feature type="region of interest" description="Disordered" evidence="1">
    <location>
        <begin position="224"/>
        <end position="305"/>
    </location>
</feature>
<accession>A0A084GCV9</accession>